<proteinExistence type="predicted"/>
<feature type="transmembrane region" description="Helical" evidence="1">
    <location>
        <begin position="25"/>
        <end position="44"/>
    </location>
</feature>
<dbReference type="Proteomes" id="UP000199503">
    <property type="component" value="Unassembled WGS sequence"/>
</dbReference>
<feature type="transmembrane region" description="Helical" evidence="1">
    <location>
        <begin position="96"/>
        <end position="115"/>
    </location>
</feature>
<evidence type="ECO:0000256" key="1">
    <source>
        <dbReference type="SAM" id="Phobius"/>
    </source>
</evidence>
<accession>A0A1H9U875</accession>
<dbReference type="EMBL" id="FOFV01000015">
    <property type="protein sequence ID" value="SES05354.1"/>
    <property type="molecule type" value="Genomic_DNA"/>
</dbReference>
<dbReference type="OrthoDB" id="74134at2"/>
<feature type="transmembrane region" description="Helical" evidence="1">
    <location>
        <begin position="127"/>
        <end position="145"/>
    </location>
</feature>
<keyword evidence="3" id="KW-1185">Reference proteome</keyword>
<sequence>MSETSARGRAAAHGAEHAGPVQKGALVASVVIAGVVGVWSYFFAESFFDHFPVVLGEWISQDGPYNEHLVRDHGAMYLALGAGSVFGLLRPSRHVYQLLGIAWTVFGVLHIAYHVAHLGHMSRADAIGQVTVLGVAVLLAVALFAPGRSPASR</sequence>
<keyword evidence="1" id="KW-0472">Membrane</keyword>
<evidence type="ECO:0000313" key="3">
    <source>
        <dbReference type="Proteomes" id="UP000199503"/>
    </source>
</evidence>
<dbReference type="AlphaFoldDB" id="A0A1H9U875"/>
<dbReference type="RefSeq" id="WP_089922104.1">
    <property type="nucleotide sequence ID" value="NZ_FOFV01000015.1"/>
</dbReference>
<organism evidence="2 3">
    <name type="scientific">Lentzea albida</name>
    <dbReference type="NCBI Taxonomy" id="65499"/>
    <lineage>
        <taxon>Bacteria</taxon>
        <taxon>Bacillati</taxon>
        <taxon>Actinomycetota</taxon>
        <taxon>Actinomycetes</taxon>
        <taxon>Pseudonocardiales</taxon>
        <taxon>Pseudonocardiaceae</taxon>
        <taxon>Lentzea</taxon>
    </lineage>
</organism>
<keyword evidence="1" id="KW-1133">Transmembrane helix</keyword>
<protein>
    <submittedName>
        <fullName evidence="2">Uncharacterized protein</fullName>
    </submittedName>
</protein>
<feature type="transmembrane region" description="Helical" evidence="1">
    <location>
        <begin position="74"/>
        <end position="89"/>
    </location>
</feature>
<evidence type="ECO:0000313" key="2">
    <source>
        <dbReference type="EMBL" id="SES05354.1"/>
    </source>
</evidence>
<reference evidence="3" key="1">
    <citation type="submission" date="2016-10" db="EMBL/GenBank/DDBJ databases">
        <authorList>
            <person name="Varghese N."/>
            <person name="Submissions S."/>
        </authorList>
    </citation>
    <scope>NUCLEOTIDE SEQUENCE [LARGE SCALE GENOMIC DNA]</scope>
    <source>
        <strain evidence="3">DSM 44437</strain>
    </source>
</reference>
<dbReference type="STRING" id="65499.SAMN04488000_11570"/>
<name>A0A1H9U875_9PSEU</name>
<keyword evidence="1" id="KW-0812">Transmembrane</keyword>
<gene>
    <name evidence="2" type="ORF">SAMN04488000_11570</name>
</gene>